<dbReference type="AlphaFoldDB" id="A0A9W3BMD5"/>
<keyword evidence="15" id="KW-1185">Reference proteome</keyword>
<reference evidence="16" key="1">
    <citation type="submission" date="2025-08" db="UniProtKB">
        <authorList>
            <consortium name="RefSeq"/>
        </authorList>
    </citation>
    <scope>IDENTIFICATION</scope>
</reference>
<gene>
    <name evidence="16" type="primary">LOC106054402</name>
</gene>
<comment type="similarity">
    <text evidence="3 12">Belongs to the glycosyltransferase 10 family.</text>
</comment>
<dbReference type="InterPro" id="IPR031481">
    <property type="entry name" value="Glyco_tran_10_N"/>
</dbReference>
<dbReference type="Pfam" id="PF17039">
    <property type="entry name" value="Glyco_tran_10_N"/>
    <property type="match status" value="1"/>
</dbReference>
<evidence type="ECO:0000256" key="2">
    <source>
        <dbReference type="ARBA" id="ARBA00004922"/>
    </source>
</evidence>
<evidence type="ECO:0000256" key="9">
    <source>
        <dbReference type="ARBA" id="ARBA00023034"/>
    </source>
</evidence>
<feature type="domain" description="Fucosyltransferase C-terminal" evidence="13">
    <location>
        <begin position="333"/>
        <end position="523"/>
    </location>
</feature>
<dbReference type="GO" id="GO:0008417">
    <property type="term" value="F:fucosyltransferase activity"/>
    <property type="evidence" value="ECO:0007669"/>
    <property type="project" value="InterPro"/>
</dbReference>
<evidence type="ECO:0000256" key="10">
    <source>
        <dbReference type="ARBA" id="ARBA00023136"/>
    </source>
</evidence>
<sequence length="616" mass="73014">MFRSVKVILCCSRGMEKLPIKIRHHRTCFAITISLMTFGPFLWFAMFSPNTRVHRLDENQKTDEMTLSCNNKSDFKAVRRKPSILVKYDQIQTMNEIRGLRGNFVLSKSLGTYLTPLTKALTDMTAFNDSISEYILRSGLGLESYTTEEKVDIWTENGIQYRPFPYLEKADNPFYTSDFEAYVPFNRLLFFERDEDKALRDVQQKKIILWWQHKIAQAPIDGLQPLRACPDFPCVVTSERNYTATSSAMLINAQFVNGESPPQRRADQVLIHYQIEAPIDYWFYGDLFATDNGWNGIFNWTMSYRMDADITTYHGVVRRRRAVRRRNYREILAKKTGVVAWMVSNCETSSRRENYIAELQKYLQVDVYGKCGKHKCPRICDRQCLQDINKKYKFYIGFESSFCRDYITEKLYRYFDTDMIVIAQGHDTYSRLLPSEIFINTANFKSPKELAEMILYLDSHDEDYIAMLKEKDKYVSLYEDYPLLRDDNEWIEYRYEAVPMCELCRRLWNLKNYEKVYNDMSAWFYKKEYQCLTPNDIDNMSSTWLHHLPICCQRSKKLRALILSRRQRFSRWRFKFSSVICFAALYWMSTCSCQKSVVRLLIYVECTERPSIISGR</sequence>
<evidence type="ECO:0000259" key="14">
    <source>
        <dbReference type="Pfam" id="PF17039"/>
    </source>
</evidence>
<evidence type="ECO:0000256" key="6">
    <source>
        <dbReference type="ARBA" id="ARBA00022692"/>
    </source>
</evidence>
<keyword evidence="10 12" id="KW-0472">Membrane</keyword>
<dbReference type="RefSeq" id="XP_055900586.1">
    <property type="nucleotide sequence ID" value="XM_056044611.1"/>
</dbReference>
<dbReference type="OMA" id="ITEWYSA"/>
<dbReference type="OrthoDB" id="10290300at2759"/>
<comment type="pathway">
    <text evidence="2">Protein modification; protein glycosylation.</text>
</comment>
<dbReference type="Proteomes" id="UP001165740">
    <property type="component" value="Chromosome 10"/>
</dbReference>
<organism evidence="15 16">
    <name type="scientific">Biomphalaria glabrata</name>
    <name type="common">Bloodfluke planorb</name>
    <name type="synonym">Freshwater snail</name>
    <dbReference type="NCBI Taxonomy" id="6526"/>
    <lineage>
        <taxon>Eukaryota</taxon>
        <taxon>Metazoa</taxon>
        <taxon>Spiralia</taxon>
        <taxon>Lophotrochozoa</taxon>
        <taxon>Mollusca</taxon>
        <taxon>Gastropoda</taxon>
        <taxon>Heterobranchia</taxon>
        <taxon>Euthyneura</taxon>
        <taxon>Panpulmonata</taxon>
        <taxon>Hygrophila</taxon>
        <taxon>Lymnaeoidea</taxon>
        <taxon>Planorbidae</taxon>
        <taxon>Biomphalaria</taxon>
    </lineage>
</organism>
<keyword evidence="5 12" id="KW-0808">Transferase</keyword>
<dbReference type="PANTHER" id="PTHR48438">
    <property type="entry name" value="ALPHA-(1,3)-FUCOSYLTRANSFERASE C-RELATED"/>
    <property type="match status" value="1"/>
</dbReference>
<name>A0A9W3BMD5_BIOGL</name>
<keyword evidence="4 12" id="KW-0328">Glycosyltransferase</keyword>
<evidence type="ECO:0000256" key="11">
    <source>
        <dbReference type="ARBA" id="ARBA00023180"/>
    </source>
</evidence>
<dbReference type="InterPro" id="IPR001503">
    <property type="entry name" value="Glyco_trans_10"/>
</dbReference>
<comment type="subcellular location">
    <subcellularLocation>
        <location evidence="1">Golgi apparatus membrane</location>
        <topology evidence="1">Single-pass type II membrane protein</topology>
    </subcellularLocation>
    <subcellularLocation>
        <location evidence="12">Golgi apparatus</location>
        <location evidence="12">Golgi stack membrane</location>
        <topology evidence="12">Single-pass type II membrane protein</topology>
    </subcellularLocation>
</comment>
<proteinExistence type="inferred from homology"/>
<feature type="transmembrane region" description="Helical" evidence="12">
    <location>
        <begin position="29"/>
        <end position="47"/>
    </location>
</feature>
<dbReference type="GO" id="GO:0032580">
    <property type="term" value="C:Golgi cisterna membrane"/>
    <property type="evidence" value="ECO:0007669"/>
    <property type="project" value="UniProtKB-SubCell"/>
</dbReference>
<evidence type="ECO:0000256" key="5">
    <source>
        <dbReference type="ARBA" id="ARBA00022679"/>
    </source>
</evidence>
<evidence type="ECO:0000313" key="15">
    <source>
        <dbReference type="Proteomes" id="UP001165740"/>
    </source>
</evidence>
<dbReference type="GeneID" id="106054402"/>
<keyword evidence="8 12" id="KW-1133">Transmembrane helix</keyword>
<accession>A0A9W3BMD5</accession>
<dbReference type="FunFam" id="3.40.50.11660:FF:000002">
    <property type="entry name" value="Alpha-(1,3)-fucosyltransferase"/>
    <property type="match status" value="1"/>
</dbReference>
<evidence type="ECO:0000256" key="8">
    <source>
        <dbReference type="ARBA" id="ARBA00022989"/>
    </source>
</evidence>
<evidence type="ECO:0000256" key="4">
    <source>
        <dbReference type="ARBA" id="ARBA00022676"/>
    </source>
</evidence>
<dbReference type="InterPro" id="IPR038577">
    <property type="entry name" value="GT10-like_C_sf"/>
</dbReference>
<dbReference type="SUPFAM" id="SSF53756">
    <property type="entry name" value="UDP-Glycosyltransferase/glycogen phosphorylase"/>
    <property type="match status" value="1"/>
</dbReference>
<evidence type="ECO:0000313" key="16">
    <source>
        <dbReference type="RefSeq" id="XP_055900586.1"/>
    </source>
</evidence>
<dbReference type="InterPro" id="IPR055270">
    <property type="entry name" value="Glyco_tran_10_C"/>
</dbReference>
<keyword evidence="9 12" id="KW-0333">Golgi apparatus</keyword>
<evidence type="ECO:0000256" key="7">
    <source>
        <dbReference type="ARBA" id="ARBA00022968"/>
    </source>
</evidence>
<evidence type="ECO:0000256" key="1">
    <source>
        <dbReference type="ARBA" id="ARBA00004323"/>
    </source>
</evidence>
<dbReference type="Pfam" id="PF00852">
    <property type="entry name" value="Glyco_transf_10"/>
    <property type="match status" value="1"/>
</dbReference>
<evidence type="ECO:0000256" key="3">
    <source>
        <dbReference type="ARBA" id="ARBA00008919"/>
    </source>
</evidence>
<keyword evidence="6 12" id="KW-0812">Transmembrane</keyword>
<protein>
    <recommendedName>
        <fullName evidence="12">Fucosyltransferase</fullName>
        <ecNumber evidence="12">2.4.1.-</ecNumber>
    </recommendedName>
</protein>
<dbReference type="PANTHER" id="PTHR48438:SF1">
    <property type="entry name" value="ALPHA-(1,3)-FUCOSYLTRANSFERASE C-RELATED"/>
    <property type="match status" value="1"/>
</dbReference>
<dbReference type="EC" id="2.4.1.-" evidence="12"/>
<dbReference type="GO" id="GO:0000139">
    <property type="term" value="C:Golgi membrane"/>
    <property type="evidence" value="ECO:0007669"/>
    <property type="project" value="UniProtKB-SubCell"/>
</dbReference>
<keyword evidence="7" id="KW-0735">Signal-anchor</keyword>
<evidence type="ECO:0000256" key="12">
    <source>
        <dbReference type="RuleBase" id="RU003832"/>
    </source>
</evidence>
<feature type="domain" description="Fucosyltransferase N-terminal" evidence="14">
    <location>
        <begin position="204"/>
        <end position="314"/>
    </location>
</feature>
<dbReference type="Gene3D" id="3.40.50.11660">
    <property type="entry name" value="Glycosyl transferase family 10, C-terminal domain"/>
    <property type="match status" value="1"/>
</dbReference>
<evidence type="ECO:0000259" key="13">
    <source>
        <dbReference type="Pfam" id="PF00852"/>
    </source>
</evidence>
<keyword evidence="11" id="KW-0325">Glycoprotein</keyword>